<dbReference type="GO" id="GO:0098797">
    <property type="term" value="C:plasma membrane protein complex"/>
    <property type="evidence" value="ECO:0007669"/>
    <property type="project" value="TreeGrafter"/>
</dbReference>
<keyword evidence="2" id="KW-0677">Repeat</keyword>
<dbReference type="Gene3D" id="1.10.238.10">
    <property type="entry name" value="EF-hand"/>
    <property type="match status" value="1"/>
</dbReference>
<protein>
    <recommendedName>
        <fullName evidence="3">EF-hand domain-containing protein</fullName>
    </recommendedName>
</protein>
<evidence type="ECO:0000259" key="3">
    <source>
        <dbReference type="PROSITE" id="PS50222"/>
    </source>
</evidence>
<dbReference type="SUPFAM" id="SSF47473">
    <property type="entry name" value="EF-hand"/>
    <property type="match status" value="1"/>
</dbReference>
<dbReference type="PANTHER" id="PTHR46819:SF1">
    <property type="entry name" value="EF-HAND CALCIUM-BINDING DOMAIN-CONTAINING PROTEIN 7"/>
    <property type="match status" value="1"/>
</dbReference>
<organism evidence="4 5">
    <name type="scientific">Mesorhabditis spiculigera</name>
    <dbReference type="NCBI Taxonomy" id="96644"/>
    <lineage>
        <taxon>Eukaryota</taxon>
        <taxon>Metazoa</taxon>
        <taxon>Ecdysozoa</taxon>
        <taxon>Nematoda</taxon>
        <taxon>Chromadorea</taxon>
        <taxon>Rhabditida</taxon>
        <taxon>Rhabditina</taxon>
        <taxon>Rhabditomorpha</taxon>
        <taxon>Rhabditoidea</taxon>
        <taxon>Rhabditidae</taxon>
        <taxon>Mesorhabditinae</taxon>
        <taxon>Mesorhabditis</taxon>
    </lineage>
</organism>
<comment type="caution">
    <text evidence="4">The sequence shown here is derived from an EMBL/GenBank/DDBJ whole genome shotgun (WGS) entry which is preliminary data.</text>
</comment>
<evidence type="ECO:0000256" key="2">
    <source>
        <dbReference type="ARBA" id="ARBA00022737"/>
    </source>
</evidence>
<name>A0AA36DFZ4_9BILA</name>
<dbReference type="PROSITE" id="PS50222">
    <property type="entry name" value="EF_HAND_2"/>
    <property type="match status" value="1"/>
</dbReference>
<keyword evidence="1" id="KW-0479">Metal-binding</keyword>
<dbReference type="GO" id="GO:1903569">
    <property type="term" value="P:positive regulation of protein localization to ciliary membrane"/>
    <property type="evidence" value="ECO:0007669"/>
    <property type="project" value="TreeGrafter"/>
</dbReference>
<sequence length="523" mass="58963">MFLGEKEQEMGDTERDNATFTQVFTRLAGSAEATVDRDGLFDALCCAGKTPTQWDELCPRRDSAVFNLEDALLFYQHCPQPDPPLIEVAHIPIPTAIVTQKVHTAFGISDQRQEELLDLLYAYDRDGLFDLAKVYDFIKFCDDMAATKDDVLKKLLSKKVESPAGNKSTPPSTQLVSSVVRRGFVIISRDIRFTAFRFLLAQPQKLVVTLGIIRNNDMDDKIFLDDIFCVVSDANTETPVAISLHKDQQKNYTTGELELPAGEYSIVVMCGGVTLERVKPSGEGGEQLIGENKKLTKRFKMTLMNMFEMFDWDMDGLLNRKEFDAFTAASGDDPMSDEDWQVLSEHFSIRDGCVPMSTFLQMHQIEADSCEDGTGDFADMWTSLHLVGYDDHFQLRKACPIRLEITSQTPVTLDEDFRICSKWEERGYVTEYFYRHGVDQNAPLPTKLFMGEYFGVLVTNTEGAQASDVYALKIKGTDGVEMRLAVDPQCFKPTEYHGQFVSLAFFSSSAPNWDVELAMIKMP</sequence>
<dbReference type="PANTHER" id="PTHR46819">
    <property type="entry name" value="EF-HAND CALCIUM-BINDING DOMAIN-CONTAINING PROTEIN 7"/>
    <property type="match status" value="1"/>
</dbReference>
<evidence type="ECO:0000313" key="5">
    <source>
        <dbReference type="Proteomes" id="UP001177023"/>
    </source>
</evidence>
<dbReference type="GO" id="GO:0060170">
    <property type="term" value="C:ciliary membrane"/>
    <property type="evidence" value="ECO:0007669"/>
    <property type="project" value="TreeGrafter"/>
</dbReference>
<dbReference type="InterPro" id="IPR002048">
    <property type="entry name" value="EF_hand_dom"/>
</dbReference>
<evidence type="ECO:0000256" key="1">
    <source>
        <dbReference type="ARBA" id="ARBA00022723"/>
    </source>
</evidence>
<dbReference type="AlphaFoldDB" id="A0AA36DFZ4"/>
<dbReference type="Proteomes" id="UP001177023">
    <property type="component" value="Unassembled WGS sequence"/>
</dbReference>
<evidence type="ECO:0000313" key="4">
    <source>
        <dbReference type="EMBL" id="CAJ0586950.1"/>
    </source>
</evidence>
<dbReference type="InterPro" id="IPR052266">
    <property type="entry name" value="Miro-EF-hand_domain"/>
</dbReference>
<proteinExistence type="predicted"/>
<dbReference type="GO" id="GO:0005509">
    <property type="term" value="F:calcium ion binding"/>
    <property type="evidence" value="ECO:0007669"/>
    <property type="project" value="InterPro"/>
</dbReference>
<dbReference type="InterPro" id="IPR011992">
    <property type="entry name" value="EF-hand-dom_pair"/>
</dbReference>
<accession>A0AA36DFZ4</accession>
<keyword evidence="5" id="KW-1185">Reference proteome</keyword>
<dbReference type="EMBL" id="CATQJA010002709">
    <property type="protein sequence ID" value="CAJ0586950.1"/>
    <property type="molecule type" value="Genomic_DNA"/>
</dbReference>
<gene>
    <name evidence="4" type="ORF">MSPICULIGERA_LOCUS24930</name>
</gene>
<feature type="domain" description="EF-hand" evidence="3">
    <location>
        <begin position="298"/>
        <end position="333"/>
    </location>
</feature>
<feature type="non-terminal residue" evidence="4">
    <location>
        <position position="1"/>
    </location>
</feature>
<reference evidence="4" key="1">
    <citation type="submission" date="2023-06" db="EMBL/GenBank/DDBJ databases">
        <authorList>
            <person name="Delattre M."/>
        </authorList>
    </citation>
    <scope>NUCLEOTIDE SEQUENCE</scope>
    <source>
        <strain evidence="4">AF72</strain>
    </source>
</reference>